<feature type="non-terminal residue" evidence="1">
    <location>
        <position position="83"/>
    </location>
</feature>
<dbReference type="EMBL" id="RAHC01000155">
    <property type="protein sequence ID" value="RUP70432.1"/>
    <property type="molecule type" value="Genomic_DNA"/>
</dbReference>
<sequence>IALIQYHGNGSVHIIDGQGKIYWVSPNGNARADNDVPYPVTTMYTFTKNEYGRSTGDTYFGTTNGVYLRKNNELGTTKINGID</sequence>
<dbReference type="Proteomes" id="UP000274545">
    <property type="component" value="Unassembled WGS sequence"/>
</dbReference>
<reference evidence="1 2" key="1">
    <citation type="journal article" date="2019" name="Genome Biol. Evol.">
        <title>Toxin and genome evolution in a Drosophila defensive symbiosis.</title>
        <authorList>
            <person name="Ballinger M.J."/>
            <person name="Gawryluk R.M."/>
            <person name="Perlman S.J."/>
        </authorList>
    </citation>
    <scope>NUCLEOTIDE SEQUENCE [LARGE SCALE GENOMIC DNA]</scope>
    <source>
        <strain evidence="2">sNeo</strain>
    </source>
</reference>
<proteinExistence type="predicted"/>
<accession>A0A3S0SJR9</accession>
<gene>
    <name evidence="1" type="ORF">D6D54_09645</name>
</gene>
<dbReference type="AlphaFoldDB" id="A0A3S0SJR9"/>
<feature type="non-terminal residue" evidence="1">
    <location>
        <position position="1"/>
    </location>
</feature>
<comment type="caution">
    <text evidence="1">The sequence shown here is derived from an EMBL/GenBank/DDBJ whole genome shotgun (WGS) entry which is preliminary data.</text>
</comment>
<organism evidence="1 2">
    <name type="scientific">Spiroplasma poulsonii</name>
    <dbReference type="NCBI Taxonomy" id="2138"/>
    <lineage>
        <taxon>Bacteria</taxon>
        <taxon>Bacillati</taxon>
        <taxon>Mycoplasmatota</taxon>
        <taxon>Mollicutes</taxon>
        <taxon>Entomoplasmatales</taxon>
        <taxon>Spiroplasmataceae</taxon>
        <taxon>Spiroplasma</taxon>
    </lineage>
</organism>
<dbReference type="RefSeq" id="WP_158676280.1">
    <property type="nucleotide sequence ID" value="NZ_RAHC01000155.1"/>
</dbReference>
<protein>
    <submittedName>
        <fullName evidence="1">Uncharacterized protein</fullName>
    </submittedName>
</protein>
<evidence type="ECO:0000313" key="1">
    <source>
        <dbReference type="EMBL" id="RUP70432.1"/>
    </source>
</evidence>
<name>A0A3S0SJR9_9MOLU</name>
<evidence type="ECO:0000313" key="2">
    <source>
        <dbReference type="Proteomes" id="UP000274545"/>
    </source>
</evidence>